<comment type="subcellular location">
    <subcellularLocation>
        <location evidence="1">Membrane</location>
        <topology evidence="1">Multi-pass membrane protein</topology>
    </subcellularLocation>
</comment>
<sequence length="283" mass="32019">MPHFKSLISIFNCDYYCNGQVYFIQDGMCIYNGSITNLVPFISSLGFECPINYSPADHIIETVQTIQDSTSVLVGGIKNGKINMKDFPTVNSQDNCNLNKSVCKTLKCKEETNLDIDFPTSSWTQFCILLSKMMLQLKRNKLLIVIQLFNMLLGLSLIGSLYYKIGNNGSYGSYNFMYCACLLIYFIYNYAMSTILSFPAEVEMLKREYFNRWYGLKPYFAAITFRSLPLMLICSTGIILSTYLLTDQPLTLDRFIRFLLAGFLTAATSEAFGLVIGSVCCIT</sequence>
<evidence type="ECO:0000256" key="2">
    <source>
        <dbReference type="ARBA" id="ARBA00022448"/>
    </source>
</evidence>
<evidence type="ECO:0000256" key="5">
    <source>
        <dbReference type="ARBA" id="ARBA00023136"/>
    </source>
</evidence>
<evidence type="ECO:0000313" key="8">
    <source>
        <dbReference type="EMBL" id="KAF2898180.1"/>
    </source>
</evidence>
<evidence type="ECO:0000256" key="6">
    <source>
        <dbReference type="SAM" id="Phobius"/>
    </source>
</evidence>
<feature type="transmembrane region" description="Helical" evidence="6">
    <location>
        <begin position="219"/>
        <end position="246"/>
    </location>
</feature>
<dbReference type="PANTHER" id="PTHR48041">
    <property type="entry name" value="ABC TRANSPORTER G FAMILY MEMBER 28"/>
    <property type="match status" value="1"/>
</dbReference>
<evidence type="ECO:0000256" key="3">
    <source>
        <dbReference type="ARBA" id="ARBA00022692"/>
    </source>
</evidence>
<accession>A0A8K0DC88</accession>
<evidence type="ECO:0000256" key="1">
    <source>
        <dbReference type="ARBA" id="ARBA00004141"/>
    </source>
</evidence>
<keyword evidence="4 6" id="KW-1133">Transmembrane helix</keyword>
<keyword evidence="2" id="KW-0813">Transport</keyword>
<evidence type="ECO:0000256" key="4">
    <source>
        <dbReference type="ARBA" id="ARBA00022989"/>
    </source>
</evidence>
<proteinExistence type="predicted"/>
<name>A0A8K0DC88_IGNLU</name>
<dbReference type="InterPro" id="IPR050352">
    <property type="entry name" value="ABCG_transporters"/>
</dbReference>
<feature type="transmembrane region" description="Helical" evidence="6">
    <location>
        <begin position="175"/>
        <end position="198"/>
    </location>
</feature>
<feature type="transmembrane region" description="Helical" evidence="6">
    <location>
        <begin position="142"/>
        <end position="163"/>
    </location>
</feature>
<feature type="non-terminal residue" evidence="8">
    <location>
        <position position="283"/>
    </location>
</feature>
<dbReference type="GO" id="GO:0005886">
    <property type="term" value="C:plasma membrane"/>
    <property type="evidence" value="ECO:0007669"/>
    <property type="project" value="TreeGrafter"/>
</dbReference>
<evidence type="ECO:0000259" key="7">
    <source>
        <dbReference type="Pfam" id="PF01061"/>
    </source>
</evidence>
<dbReference type="Proteomes" id="UP000801492">
    <property type="component" value="Unassembled WGS sequence"/>
</dbReference>
<organism evidence="8 9">
    <name type="scientific">Ignelater luminosus</name>
    <name type="common">Cucubano</name>
    <name type="synonym">Pyrophorus luminosus</name>
    <dbReference type="NCBI Taxonomy" id="2038154"/>
    <lineage>
        <taxon>Eukaryota</taxon>
        <taxon>Metazoa</taxon>
        <taxon>Ecdysozoa</taxon>
        <taxon>Arthropoda</taxon>
        <taxon>Hexapoda</taxon>
        <taxon>Insecta</taxon>
        <taxon>Pterygota</taxon>
        <taxon>Neoptera</taxon>
        <taxon>Endopterygota</taxon>
        <taxon>Coleoptera</taxon>
        <taxon>Polyphaga</taxon>
        <taxon>Elateriformia</taxon>
        <taxon>Elateroidea</taxon>
        <taxon>Elateridae</taxon>
        <taxon>Agrypninae</taxon>
        <taxon>Pyrophorini</taxon>
        <taxon>Ignelater</taxon>
    </lineage>
</organism>
<gene>
    <name evidence="8" type="ORF">ILUMI_07995</name>
</gene>
<evidence type="ECO:0000313" key="9">
    <source>
        <dbReference type="Proteomes" id="UP000801492"/>
    </source>
</evidence>
<keyword evidence="3 6" id="KW-0812">Transmembrane</keyword>
<dbReference type="OrthoDB" id="66620at2759"/>
<comment type="caution">
    <text evidence="8">The sequence shown here is derived from an EMBL/GenBank/DDBJ whole genome shotgun (WGS) entry which is preliminary data.</text>
</comment>
<feature type="domain" description="ABC-2 type transporter transmembrane" evidence="7">
    <location>
        <begin position="124"/>
        <end position="280"/>
    </location>
</feature>
<keyword evidence="5 6" id="KW-0472">Membrane</keyword>
<dbReference type="InterPro" id="IPR013525">
    <property type="entry name" value="ABC2_TM"/>
</dbReference>
<feature type="transmembrane region" description="Helical" evidence="6">
    <location>
        <begin position="258"/>
        <end position="282"/>
    </location>
</feature>
<dbReference type="Pfam" id="PF01061">
    <property type="entry name" value="ABC2_membrane"/>
    <property type="match status" value="1"/>
</dbReference>
<dbReference type="PANTHER" id="PTHR48041:SF105">
    <property type="entry name" value="FI02074P"/>
    <property type="match status" value="1"/>
</dbReference>
<reference evidence="8" key="1">
    <citation type="submission" date="2019-08" db="EMBL/GenBank/DDBJ databases">
        <title>The genome of the North American firefly Photinus pyralis.</title>
        <authorList>
            <consortium name="Photinus pyralis genome working group"/>
            <person name="Fallon T.R."/>
            <person name="Sander Lower S.E."/>
            <person name="Weng J.-K."/>
        </authorList>
    </citation>
    <scope>NUCLEOTIDE SEQUENCE</scope>
    <source>
        <strain evidence="8">TRF0915ILg1</strain>
        <tissue evidence="8">Whole body</tissue>
    </source>
</reference>
<dbReference type="EMBL" id="VTPC01003667">
    <property type="protein sequence ID" value="KAF2898180.1"/>
    <property type="molecule type" value="Genomic_DNA"/>
</dbReference>
<keyword evidence="9" id="KW-1185">Reference proteome</keyword>
<dbReference type="GO" id="GO:0140359">
    <property type="term" value="F:ABC-type transporter activity"/>
    <property type="evidence" value="ECO:0007669"/>
    <property type="project" value="InterPro"/>
</dbReference>
<protein>
    <recommendedName>
        <fullName evidence="7">ABC-2 type transporter transmembrane domain-containing protein</fullName>
    </recommendedName>
</protein>
<dbReference type="AlphaFoldDB" id="A0A8K0DC88"/>